<dbReference type="InterPro" id="IPR011707">
    <property type="entry name" value="Cu-oxidase-like_N"/>
</dbReference>
<reference evidence="8" key="1">
    <citation type="submission" date="2021-02" db="EMBL/GenBank/DDBJ databases">
        <authorList>
            <person name="Nowell W R."/>
        </authorList>
    </citation>
    <scope>NUCLEOTIDE SEQUENCE</scope>
</reference>
<dbReference type="InterPro" id="IPR008972">
    <property type="entry name" value="Cupredoxin"/>
</dbReference>
<proteinExistence type="inferred from homology"/>
<dbReference type="PROSITE" id="PS00079">
    <property type="entry name" value="MULTICOPPER_OXIDASE1"/>
    <property type="match status" value="2"/>
</dbReference>
<dbReference type="GO" id="GO:0005507">
    <property type="term" value="F:copper ion binding"/>
    <property type="evidence" value="ECO:0007669"/>
    <property type="project" value="InterPro"/>
</dbReference>
<dbReference type="PANTHER" id="PTHR11709:SF394">
    <property type="entry name" value="FI03373P-RELATED"/>
    <property type="match status" value="1"/>
</dbReference>
<dbReference type="CDD" id="cd13884">
    <property type="entry name" value="CuRO_2_tcLCC_insect_like"/>
    <property type="match status" value="1"/>
</dbReference>
<gene>
    <name evidence="8" type="ORF">OTI717_LOCUS10974</name>
</gene>
<keyword evidence="3" id="KW-0560">Oxidoreductase</keyword>
<keyword evidence="4" id="KW-0186">Copper</keyword>
<feature type="domain" description="Plastocyanin-like" evidence="7">
    <location>
        <begin position="49"/>
        <end position="158"/>
    </location>
</feature>
<evidence type="ECO:0000256" key="1">
    <source>
        <dbReference type="ARBA" id="ARBA00010609"/>
    </source>
</evidence>
<dbReference type="SUPFAM" id="SSF49503">
    <property type="entry name" value="Cupredoxins"/>
    <property type="match status" value="3"/>
</dbReference>
<dbReference type="FunFam" id="2.60.40.420:FF:000045">
    <property type="entry name" value="Laccase 2"/>
    <property type="match status" value="1"/>
</dbReference>
<dbReference type="GO" id="GO:0016491">
    <property type="term" value="F:oxidoreductase activity"/>
    <property type="evidence" value="ECO:0007669"/>
    <property type="project" value="UniProtKB-KW"/>
</dbReference>
<name>A0A818T170_9BILA</name>
<keyword evidence="2" id="KW-0479">Metal-binding</keyword>
<feature type="domain" description="Plastocyanin-like" evidence="5">
    <location>
        <begin position="220"/>
        <end position="350"/>
    </location>
</feature>
<dbReference type="InterPro" id="IPR011706">
    <property type="entry name" value="Cu-oxidase_C"/>
</dbReference>
<dbReference type="Pfam" id="PF00394">
    <property type="entry name" value="Cu-oxidase"/>
    <property type="match status" value="1"/>
</dbReference>
<dbReference type="InterPro" id="IPR033138">
    <property type="entry name" value="Cu_oxidase_CS"/>
</dbReference>
<dbReference type="Gene3D" id="2.60.40.420">
    <property type="entry name" value="Cupredoxins - blue copper proteins"/>
    <property type="match status" value="3"/>
</dbReference>
<evidence type="ECO:0000259" key="7">
    <source>
        <dbReference type="Pfam" id="PF07732"/>
    </source>
</evidence>
<evidence type="ECO:0000256" key="2">
    <source>
        <dbReference type="ARBA" id="ARBA00022723"/>
    </source>
</evidence>
<accession>A0A818T170</accession>
<dbReference type="AlphaFoldDB" id="A0A818T170"/>
<evidence type="ECO:0000256" key="3">
    <source>
        <dbReference type="ARBA" id="ARBA00023002"/>
    </source>
</evidence>
<dbReference type="InterPro" id="IPR002355">
    <property type="entry name" value="Cu_oxidase_Cu_BS"/>
</dbReference>
<dbReference type="Proteomes" id="UP000663823">
    <property type="component" value="Unassembled WGS sequence"/>
</dbReference>
<evidence type="ECO:0000256" key="4">
    <source>
        <dbReference type="ARBA" id="ARBA00023008"/>
    </source>
</evidence>
<dbReference type="PANTHER" id="PTHR11709">
    <property type="entry name" value="MULTI-COPPER OXIDASE"/>
    <property type="match status" value="1"/>
</dbReference>
<dbReference type="Pfam" id="PF07732">
    <property type="entry name" value="Cu-oxidase_3"/>
    <property type="match status" value="1"/>
</dbReference>
<dbReference type="InterPro" id="IPR045087">
    <property type="entry name" value="Cu-oxidase_fam"/>
</dbReference>
<comment type="caution">
    <text evidence="8">The sequence shown here is derived from an EMBL/GenBank/DDBJ whole genome shotgun (WGS) entry which is preliminary data.</text>
</comment>
<evidence type="ECO:0000313" key="9">
    <source>
        <dbReference type="Proteomes" id="UP000663823"/>
    </source>
</evidence>
<evidence type="ECO:0000259" key="5">
    <source>
        <dbReference type="Pfam" id="PF00394"/>
    </source>
</evidence>
<dbReference type="EMBL" id="CAJOAX010001020">
    <property type="protein sequence ID" value="CAF3677267.1"/>
    <property type="molecule type" value="Genomic_DNA"/>
</dbReference>
<evidence type="ECO:0000259" key="6">
    <source>
        <dbReference type="Pfam" id="PF07731"/>
    </source>
</evidence>
<evidence type="ECO:0000313" key="8">
    <source>
        <dbReference type="EMBL" id="CAF3677267.1"/>
    </source>
</evidence>
<feature type="domain" description="Plastocyanin-like" evidence="6">
    <location>
        <begin position="450"/>
        <end position="606"/>
    </location>
</feature>
<organism evidence="8 9">
    <name type="scientific">Rotaria sordida</name>
    <dbReference type="NCBI Taxonomy" id="392033"/>
    <lineage>
        <taxon>Eukaryota</taxon>
        <taxon>Metazoa</taxon>
        <taxon>Spiralia</taxon>
        <taxon>Gnathifera</taxon>
        <taxon>Rotifera</taxon>
        <taxon>Eurotatoria</taxon>
        <taxon>Bdelloidea</taxon>
        <taxon>Philodinida</taxon>
        <taxon>Philodinidae</taxon>
        <taxon>Rotaria</taxon>
    </lineage>
</organism>
<dbReference type="InterPro" id="IPR001117">
    <property type="entry name" value="Cu-oxidase_2nd"/>
</dbReference>
<comment type="similarity">
    <text evidence="1">Belongs to the multicopper oxidase family.</text>
</comment>
<protein>
    <submittedName>
        <fullName evidence="8">Uncharacterized protein</fullName>
    </submittedName>
</protein>
<dbReference type="Pfam" id="PF07731">
    <property type="entry name" value="Cu-oxidase_2"/>
    <property type="match status" value="1"/>
</dbReference>
<sequence>MSICSFELRATGAMTMFYKNLFRVVATDNGTLCHYEDSSQTFSMSEIITADGYPKLVYVFNDSLPGPVLHVYQNQTVRIRIHNDFPTESLSVHFHGIRQVNTPESDGVGRITQLSILSGSSFQHEFVALDTGTFWYHSHVQSQTAMGLLGGFIVHPRKVTNQEEEGEFVLVLNDWQHFYTSEQHHLLIESGQFYPNSLESLKTSGTIDFFEAVDGSRAAEALVTSILINGRGQYFDPHAENDRSSTTPLEYLRVVSAPSNGIYRLRLINGGSVFSLKFSIDGHPLKVIASDGIPFAEPMIVDQLIIGLGERYDVLITATINRAINYWIRVDTMDKNNNPRWHARAILQYTTNTIMPTSKPRECTTNQPCLILNCPFTQYGPNIADNAMSLICLTPLNLTTHADHLDRDLLDETMIPEVRKTLQLTIVKRTNKRAGFESFNYIGMKYPSIDKPVLYNARHVRENYACPNRLLGYDTGEQCYHTIVAQYNDIVELILINHDDDQHPLHLHGSYFHIVELGLAQLNSTTGQIKTDNPNVYCNEHAQCSCTKANGACEKNNMRLVKDTVQLPKGGYMRVRFRATNPGVWLFHCHTEPHLDRGMSINIHVSRRRSNISVEESQAIIFAYNGI</sequence>
<dbReference type="PROSITE" id="PS00080">
    <property type="entry name" value="MULTICOPPER_OXIDASE2"/>
    <property type="match status" value="1"/>
</dbReference>